<dbReference type="Proteomes" id="UP000276133">
    <property type="component" value="Unassembled WGS sequence"/>
</dbReference>
<organism evidence="2 3">
    <name type="scientific">Brachionus plicatilis</name>
    <name type="common">Marine rotifer</name>
    <name type="synonym">Brachionus muelleri</name>
    <dbReference type="NCBI Taxonomy" id="10195"/>
    <lineage>
        <taxon>Eukaryota</taxon>
        <taxon>Metazoa</taxon>
        <taxon>Spiralia</taxon>
        <taxon>Gnathifera</taxon>
        <taxon>Rotifera</taxon>
        <taxon>Eurotatoria</taxon>
        <taxon>Monogononta</taxon>
        <taxon>Pseudotrocha</taxon>
        <taxon>Ploima</taxon>
        <taxon>Brachionidae</taxon>
        <taxon>Brachionus</taxon>
    </lineage>
</organism>
<gene>
    <name evidence="2" type="ORF">BpHYR1_019725</name>
</gene>
<proteinExistence type="predicted"/>
<sequence length="94" mass="11250">MVLNEINMKIWLNYIIYRFYSSGFIKSLDVIHLLWSLFDSNFKFNIHLNLILNTYTGDLIKVFNEKLQFYKISKLAFLFTKALLLLLMSIISYN</sequence>
<reference evidence="2 3" key="1">
    <citation type="journal article" date="2018" name="Sci. Rep.">
        <title>Genomic signatures of local adaptation to the degree of environmental predictability in rotifers.</title>
        <authorList>
            <person name="Franch-Gras L."/>
            <person name="Hahn C."/>
            <person name="Garcia-Roger E.M."/>
            <person name="Carmona M.J."/>
            <person name="Serra M."/>
            <person name="Gomez A."/>
        </authorList>
    </citation>
    <scope>NUCLEOTIDE SEQUENCE [LARGE SCALE GENOMIC DNA]</scope>
    <source>
        <strain evidence="2">HYR1</strain>
    </source>
</reference>
<dbReference type="AlphaFoldDB" id="A0A3M7PYK8"/>
<keyword evidence="3" id="KW-1185">Reference proteome</keyword>
<evidence type="ECO:0000313" key="2">
    <source>
        <dbReference type="EMBL" id="RNA03949.1"/>
    </source>
</evidence>
<feature type="transmembrane region" description="Helical" evidence="1">
    <location>
        <begin position="75"/>
        <end position="93"/>
    </location>
</feature>
<evidence type="ECO:0000313" key="3">
    <source>
        <dbReference type="Proteomes" id="UP000276133"/>
    </source>
</evidence>
<evidence type="ECO:0000256" key="1">
    <source>
        <dbReference type="SAM" id="Phobius"/>
    </source>
</evidence>
<keyword evidence="1" id="KW-1133">Transmembrane helix</keyword>
<accession>A0A3M7PYK8</accession>
<name>A0A3M7PYK8_BRAPC</name>
<keyword evidence="1" id="KW-0812">Transmembrane</keyword>
<comment type="caution">
    <text evidence="2">The sequence shown here is derived from an EMBL/GenBank/DDBJ whole genome shotgun (WGS) entry which is preliminary data.</text>
</comment>
<keyword evidence="1" id="KW-0472">Membrane</keyword>
<dbReference type="EMBL" id="REGN01008290">
    <property type="protein sequence ID" value="RNA03949.1"/>
    <property type="molecule type" value="Genomic_DNA"/>
</dbReference>
<protein>
    <submittedName>
        <fullName evidence="2">Uncharacterized protein</fullName>
    </submittedName>
</protein>